<dbReference type="Pfam" id="PF05048">
    <property type="entry name" value="NosD"/>
    <property type="match status" value="1"/>
</dbReference>
<evidence type="ECO:0000256" key="2">
    <source>
        <dbReference type="ARBA" id="ARBA00022737"/>
    </source>
</evidence>
<dbReference type="InterPro" id="IPR012334">
    <property type="entry name" value="Pectin_lyas_fold"/>
</dbReference>
<dbReference type="InterPro" id="IPR051550">
    <property type="entry name" value="SCF-Subunits/Alg-Epimerases"/>
</dbReference>
<dbReference type="SMART" id="SM00710">
    <property type="entry name" value="PbH1"/>
    <property type="match status" value="8"/>
</dbReference>
<feature type="domain" description="Periplasmic copper-binding protein NosD beta helix" evidence="5">
    <location>
        <begin position="144"/>
        <end position="331"/>
    </location>
</feature>
<name>A0A4R4DYA8_9BACL</name>
<keyword evidence="4" id="KW-1133">Transmembrane helix</keyword>
<dbReference type="SUPFAM" id="SSF51126">
    <property type="entry name" value="Pectin lyase-like"/>
    <property type="match status" value="1"/>
</dbReference>
<evidence type="ECO:0000256" key="1">
    <source>
        <dbReference type="ARBA" id="ARBA00004906"/>
    </source>
</evidence>
<keyword evidence="2" id="KW-0677">Repeat</keyword>
<comment type="pathway">
    <text evidence="1">Protein modification; protein ubiquitination.</text>
</comment>
<dbReference type="InterPro" id="IPR011050">
    <property type="entry name" value="Pectin_lyase_fold/virulence"/>
</dbReference>
<dbReference type="Gene3D" id="2.160.20.10">
    <property type="entry name" value="Single-stranded right-handed beta-helix, Pectin lyase-like"/>
    <property type="match status" value="2"/>
</dbReference>
<dbReference type="PANTHER" id="PTHR22990:SF15">
    <property type="entry name" value="F-BOX ONLY PROTEIN 10"/>
    <property type="match status" value="1"/>
</dbReference>
<accession>A0A4R4DYA8</accession>
<protein>
    <submittedName>
        <fullName evidence="6">Copper-binding protein</fullName>
    </submittedName>
</protein>
<keyword evidence="4" id="KW-0472">Membrane</keyword>
<organism evidence="6 7">
    <name type="scientific">Paenibacillus albiflavus</name>
    <dbReference type="NCBI Taxonomy" id="2545760"/>
    <lineage>
        <taxon>Bacteria</taxon>
        <taxon>Bacillati</taxon>
        <taxon>Bacillota</taxon>
        <taxon>Bacilli</taxon>
        <taxon>Bacillales</taxon>
        <taxon>Paenibacillaceae</taxon>
        <taxon>Paenibacillus</taxon>
    </lineage>
</organism>
<keyword evidence="3" id="KW-0833">Ubl conjugation pathway</keyword>
<dbReference type="PANTHER" id="PTHR22990">
    <property type="entry name" value="F-BOX ONLY PROTEIN"/>
    <property type="match status" value="1"/>
</dbReference>
<keyword evidence="7" id="KW-1185">Reference proteome</keyword>
<dbReference type="InterPro" id="IPR022441">
    <property type="entry name" value="Para_beta_helix_rpt-2"/>
</dbReference>
<sequence length="434" mass="47577">MIIMVAGLFGGLQGASAADQPVNLQSLIDQAKPGDTITVPAGAYQGPIQINKTLKLIADQEVLIHGNGDAPILTIQADHVLIAGIHFVDERARDPKEATVLVKGNDNVLKEVTVRTNGTGIQLREASRNLLDGVQIQGLTDARSGSDSVMRGNGIDLWESYSNQIINSSVDNMYDGIYLENSSDNLIRSNVAKNSRYGYHLMFTKNNTIEKNVGFHNVTGAMVMGSEQVKVQHNEFSKQNENVNSQGILLFDVKKTAIQGNEVEGNRVGIYVESSSDNQILNNVLTRNFIGIQMIDASTNELEGNEFVSNVIQAQAESSSDNRVQANYWDDMQGIDRTGSGRSDLAYQINPFYITLTNDVKAFQLFFGSPGMEFLESLFNNPTDSWLKDRSPLMKPPALQGQVEQGVGFSALWLGLVLLVVSLLCIYNWGIARK</sequence>
<dbReference type="InterPro" id="IPR006626">
    <property type="entry name" value="PbH1"/>
</dbReference>
<dbReference type="EMBL" id="SKFG01000045">
    <property type="protein sequence ID" value="TCZ70216.1"/>
    <property type="molecule type" value="Genomic_DNA"/>
</dbReference>
<evidence type="ECO:0000313" key="6">
    <source>
        <dbReference type="EMBL" id="TCZ70216.1"/>
    </source>
</evidence>
<dbReference type="NCBIfam" id="TIGR03804">
    <property type="entry name" value="para_beta_helix"/>
    <property type="match status" value="2"/>
</dbReference>
<dbReference type="AlphaFoldDB" id="A0A4R4DYA8"/>
<dbReference type="OrthoDB" id="159063at2"/>
<comment type="caution">
    <text evidence="6">The sequence shown here is derived from an EMBL/GenBank/DDBJ whole genome shotgun (WGS) entry which is preliminary data.</text>
</comment>
<evidence type="ECO:0000313" key="7">
    <source>
        <dbReference type="Proteomes" id="UP000295418"/>
    </source>
</evidence>
<proteinExistence type="predicted"/>
<dbReference type="RefSeq" id="WP_132420470.1">
    <property type="nucleotide sequence ID" value="NZ_SKFG01000045.1"/>
</dbReference>
<keyword evidence="4" id="KW-0812">Transmembrane</keyword>
<evidence type="ECO:0000256" key="4">
    <source>
        <dbReference type="SAM" id="Phobius"/>
    </source>
</evidence>
<gene>
    <name evidence="6" type="ORF">E0485_23400</name>
</gene>
<dbReference type="Proteomes" id="UP000295418">
    <property type="component" value="Unassembled WGS sequence"/>
</dbReference>
<evidence type="ECO:0000256" key="3">
    <source>
        <dbReference type="ARBA" id="ARBA00022786"/>
    </source>
</evidence>
<dbReference type="InterPro" id="IPR007742">
    <property type="entry name" value="NosD_dom"/>
</dbReference>
<evidence type="ECO:0000259" key="5">
    <source>
        <dbReference type="Pfam" id="PF05048"/>
    </source>
</evidence>
<feature type="transmembrane region" description="Helical" evidence="4">
    <location>
        <begin position="407"/>
        <end position="429"/>
    </location>
</feature>
<reference evidence="6 7" key="1">
    <citation type="submission" date="2019-03" db="EMBL/GenBank/DDBJ databases">
        <authorList>
            <person name="Kim M.K.M."/>
        </authorList>
    </citation>
    <scope>NUCLEOTIDE SEQUENCE [LARGE SCALE GENOMIC DNA]</scope>
    <source>
        <strain evidence="6 7">18JY21-1</strain>
    </source>
</reference>